<dbReference type="RefSeq" id="WP_181054514.1">
    <property type="nucleotide sequence ID" value="NZ_JACDXJ010000002.1"/>
</dbReference>
<feature type="region of interest" description="Disordered" evidence="1">
    <location>
        <begin position="1"/>
        <end position="23"/>
    </location>
</feature>
<dbReference type="Gene3D" id="3.40.50.150">
    <property type="entry name" value="Vaccinia Virus protein VP39"/>
    <property type="match status" value="1"/>
</dbReference>
<organism evidence="3 4">
    <name type="scientific">Microvirga mediterraneensis</name>
    <dbReference type="NCBI Taxonomy" id="2754695"/>
    <lineage>
        <taxon>Bacteria</taxon>
        <taxon>Pseudomonadati</taxon>
        <taxon>Pseudomonadota</taxon>
        <taxon>Alphaproteobacteria</taxon>
        <taxon>Hyphomicrobiales</taxon>
        <taxon>Methylobacteriaceae</taxon>
        <taxon>Microvirga</taxon>
    </lineage>
</organism>
<dbReference type="Proteomes" id="UP000572984">
    <property type="component" value="Unassembled WGS sequence"/>
</dbReference>
<evidence type="ECO:0000259" key="2">
    <source>
        <dbReference type="Pfam" id="PF01861"/>
    </source>
</evidence>
<feature type="domain" description="N(4)-bis(aminopropyl)spermidine synthase C-terminal" evidence="2">
    <location>
        <begin position="35"/>
        <end position="237"/>
    </location>
</feature>
<dbReference type="InterPro" id="IPR002723">
    <property type="entry name" value="BpsA_C"/>
</dbReference>
<evidence type="ECO:0000313" key="3">
    <source>
        <dbReference type="EMBL" id="MBA1158921.1"/>
    </source>
</evidence>
<keyword evidence="4" id="KW-1185">Reference proteome</keyword>
<dbReference type="AlphaFoldDB" id="A0A838BU32"/>
<dbReference type="Pfam" id="PF01861">
    <property type="entry name" value="BpsA_C"/>
    <property type="match status" value="1"/>
</dbReference>
<dbReference type="InterPro" id="IPR029063">
    <property type="entry name" value="SAM-dependent_MTases_sf"/>
</dbReference>
<gene>
    <name evidence="3" type="ORF">H0S73_22740</name>
</gene>
<proteinExistence type="predicted"/>
<reference evidence="3 4" key="1">
    <citation type="submission" date="2020-07" db="EMBL/GenBank/DDBJ databases">
        <title>Draft genome and description of Microvirga mediterraneensis Marseille-Q2068 sp. nov.</title>
        <authorList>
            <person name="Boxberger M."/>
        </authorList>
    </citation>
    <scope>NUCLEOTIDE SEQUENCE [LARGE SCALE GENOMIC DNA]</scope>
    <source>
        <strain evidence="3 4">Marseille-Q2068</strain>
    </source>
</reference>
<dbReference type="SUPFAM" id="SSF53335">
    <property type="entry name" value="S-adenosyl-L-methionine-dependent methyltransferases"/>
    <property type="match status" value="1"/>
</dbReference>
<evidence type="ECO:0000313" key="4">
    <source>
        <dbReference type="Proteomes" id="UP000572984"/>
    </source>
</evidence>
<comment type="caution">
    <text evidence="3">The sequence shown here is derived from an EMBL/GenBank/DDBJ whole genome shotgun (WGS) entry which is preliminary data.</text>
</comment>
<accession>A0A838BU32</accession>
<dbReference type="EMBL" id="JACDXJ010000002">
    <property type="protein sequence ID" value="MBA1158921.1"/>
    <property type="molecule type" value="Genomic_DNA"/>
</dbReference>
<name>A0A838BU32_9HYPH</name>
<sequence>MTASATTDAGPEDEQASASEIEEPRRQALDLRLALNAVSDIVENRPRPIREFDQIYMKVGDMMVHAEYICRKTHGRSLVFVGDGDAIGLCIAHLQAQKILNWGPSRILLLDFDERMVNSVNRFAEANDLTDRISATLYNVLDALPDDLLGQFGAFHINPPWGQYNDGESVVVFMERGIQLLAPKGKGVIVIGDDPARPWTRQVLARTQGEALNRGMVVCEMQPRMHLYHLDDASDLTSCALSIEAWTDHNIKNEPTPAERRKNFYGRKDRAVVVRYVRETPQIGRGTADPTEYHFEIMEEEVENEQSA</sequence>
<evidence type="ECO:0000256" key="1">
    <source>
        <dbReference type="SAM" id="MobiDB-lite"/>
    </source>
</evidence>
<protein>
    <submittedName>
        <fullName evidence="3">Bis-aminopropyl spermidine synthase family protein</fullName>
    </submittedName>
</protein>